<feature type="non-terminal residue" evidence="3">
    <location>
        <position position="1"/>
    </location>
</feature>
<dbReference type="InterPro" id="IPR040260">
    <property type="entry name" value="RFA2-like"/>
</dbReference>
<dbReference type="GO" id="GO:0000781">
    <property type="term" value="C:chromosome, telomeric region"/>
    <property type="evidence" value="ECO:0007669"/>
    <property type="project" value="TreeGrafter"/>
</dbReference>
<sequence>MWNNDSFGGRGGGFVPSDGKSLATGDKQQSRIFLSLCCSHVKRSQNIFPMAIRQLQESQDDVMKIHDKEVPVITIVGLVKSVEHSSTKTSYVIDDQSGTIDAVTYVGTDDGDSKAMVLMENTYGRVTGSLRTTKGEVLQVAMKLKKLKEQQMDTTKVGLNAFRAAVEFLSAEGHVYSTTDDEHYKCADCKCCIWYSVLEFISLKSARMID</sequence>
<dbReference type="PANTHER" id="PTHR13989:SF16">
    <property type="entry name" value="REPLICATION PROTEIN A2"/>
    <property type="match status" value="1"/>
</dbReference>
<dbReference type="GO" id="GO:0000724">
    <property type="term" value="P:double-strand break repair via homologous recombination"/>
    <property type="evidence" value="ECO:0007669"/>
    <property type="project" value="TreeGrafter"/>
</dbReference>
<dbReference type="GO" id="GO:0006260">
    <property type="term" value="P:DNA replication"/>
    <property type="evidence" value="ECO:0007669"/>
    <property type="project" value="TreeGrafter"/>
</dbReference>
<accession>A0A8J2K2I0</accession>
<evidence type="ECO:0000313" key="4">
    <source>
        <dbReference type="Proteomes" id="UP000708208"/>
    </source>
</evidence>
<dbReference type="GO" id="GO:0005662">
    <property type="term" value="C:DNA replication factor A complex"/>
    <property type="evidence" value="ECO:0007669"/>
    <property type="project" value="TreeGrafter"/>
</dbReference>
<dbReference type="PANTHER" id="PTHR13989">
    <property type="entry name" value="REPLICATION PROTEIN A-RELATED"/>
    <property type="match status" value="1"/>
</dbReference>
<reference evidence="3" key="1">
    <citation type="submission" date="2021-06" db="EMBL/GenBank/DDBJ databases">
        <authorList>
            <person name="Hodson N. C."/>
            <person name="Mongue J. A."/>
            <person name="Jaron S. K."/>
        </authorList>
    </citation>
    <scope>NUCLEOTIDE SEQUENCE</scope>
</reference>
<dbReference type="EMBL" id="CAJVCH010162739">
    <property type="protein sequence ID" value="CAG7728368.1"/>
    <property type="molecule type" value="Genomic_DNA"/>
</dbReference>
<name>A0A8J2K2I0_9HEXA</name>
<keyword evidence="4" id="KW-1185">Reference proteome</keyword>
<gene>
    <name evidence="3" type="ORF">AFUS01_LOCUS17153</name>
</gene>
<protein>
    <recommendedName>
        <fullName evidence="5">Replication protein A 32 kDa subunit</fullName>
    </recommendedName>
</protein>
<dbReference type="Proteomes" id="UP000708208">
    <property type="component" value="Unassembled WGS sequence"/>
</dbReference>
<evidence type="ECO:0008006" key="5">
    <source>
        <dbReference type="Google" id="ProtNLM"/>
    </source>
</evidence>
<dbReference type="GO" id="GO:0035861">
    <property type="term" value="C:site of double-strand break"/>
    <property type="evidence" value="ECO:0007669"/>
    <property type="project" value="TreeGrafter"/>
</dbReference>
<evidence type="ECO:0000256" key="1">
    <source>
        <dbReference type="ARBA" id="ARBA00004123"/>
    </source>
</evidence>
<dbReference type="GO" id="GO:0003697">
    <property type="term" value="F:single-stranded DNA binding"/>
    <property type="evidence" value="ECO:0007669"/>
    <property type="project" value="TreeGrafter"/>
</dbReference>
<evidence type="ECO:0000256" key="2">
    <source>
        <dbReference type="ARBA" id="ARBA00023125"/>
    </source>
</evidence>
<keyword evidence="2" id="KW-0238">DNA-binding</keyword>
<dbReference type="AlphaFoldDB" id="A0A8J2K2I0"/>
<comment type="subcellular location">
    <subcellularLocation>
        <location evidence="1">Nucleus</location>
    </subcellularLocation>
</comment>
<dbReference type="OrthoDB" id="25571at2759"/>
<organism evidence="3 4">
    <name type="scientific">Allacma fusca</name>
    <dbReference type="NCBI Taxonomy" id="39272"/>
    <lineage>
        <taxon>Eukaryota</taxon>
        <taxon>Metazoa</taxon>
        <taxon>Ecdysozoa</taxon>
        <taxon>Arthropoda</taxon>
        <taxon>Hexapoda</taxon>
        <taxon>Collembola</taxon>
        <taxon>Symphypleona</taxon>
        <taxon>Sminthuridae</taxon>
        <taxon>Allacma</taxon>
    </lineage>
</organism>
<evidence type="ECO:0000313" key="3">
    <source>
        <dbReference type="EMBL" id="CAG7728368.1"/>
    </source>
</evidence>
<proteinExistence type="predicted"/>
<comment type="caution">
    <text evidence="3">The sequence shown here is derived from an EMBL/GenBank/DDBJ whole genome shotgun (WGS) entry which is preliminary data.</text>
</comment>
<dbReference type="GO" id="GO:0006289">
    <property type="term" value="P:nucleotide-excision repair"/>
    <property type="evidence" value="ECO:0007669"/>
    <property type="project" value="TreeGrafter"/>
</dbReference>